<dbReference type="InterPro" id="IPR005471">
    <property type="entry name" value="Tscrpt_reg_IclR_N"/>
</dbReference>
<dbReference type="SMART" id="SM00346">
    <property type="entry name" value="HTH_ICLR"/>
    <property type="match status" value="1"/>
</dbReference>
<dbReference type="GO" id="GO:0003677">
    <property type="term" value="F:DNA binding"/>
    <property type="evidence" value="ECO:0007669"/>
    <property type="project" value="UniProtKB-KW"/>
</dbReference>
<dbReference type="SUPFAM" id="SSF55781">
    <property type="entry name" value="GAF domain-like"/>
    <property type="match status" value="1"/>
</dbReference>
<dbReference type="InterPro" id="IPR029016">
    <property type="entry name" value="GAF-like_dom_sf"/>
</dbReference>
<keyword evidence="1" id="KW-0805">Transcription regulation</keyword>
<evidence type="ECO:0000313" key="6">
    <source>
        <dbReference type="EMBL" id="MBD2843720.1"/>
    </source>
</evidence>
<feature type="domain" description="HTH iclR-type" evidence="4">
    <location>
        <begin position="5"/>
        <end position="65"/>
    </location>
</feature>
<name>A0A927GQB6_9BACL</name>
<dbReference type="Gene3D" id="3.30.450.40">
    <property type="match status" value="1"/>
</dbReference>
<dbReference type="InterPro" id="IPR036390">
    <property type="entry name" value="WH_DNA-bd_sf"/>
</dbReference>
<organism evidence="6 7">
    <name type="scientific">Paenibacillus sabuli</name>
    <dbReference type="NCBI Taxonomy" id="2772509"/>
    <lineage>
        <taxon>Bacteria</taxon>
        <taxon>Bacillati</taxon>
        <taxon>Bacillota</taxon>
        <taxon>Bacilli</taxon>
        <taxon>Bacillales</taxon>
        <taxon>Paenibacillaceae</taxon>
        <taxon>Paenibacillus</taxon>
    </lineage>
</organism>
<keyword evidence="3" id="KW-0804">Transcription</keyword>
<dbReference type="InterPro" id="IPR036388">
    <property type="entry name" value="WH-like_DNA-bd_sf"/>
</dbReference>
<evidence type="ECO:0000256" key="1">
    <source>
        <dbReference type="ARBA" id="ARBA00023015"/>
    </source>
</evidence>
<dbReference type="InterPro" id="IPR014757">
    <property type="entry name" value="Tscrpt_reg_IclR_C"/>
</dbReference>
<sequence length="255" mass="28380">MQSKNKTLVRAMDVLQLFVGHPKLTLNQMTALCGIPKTSVHRMVHSLEEMGLLTKESDGAYRLGLLFLHYGQLVAERLDIRHAALGVMRGLRDEIGEAVHLVMREGKECIYIEKLDTDQPVRLFTKIGRKAPLYAGASSRVILAFLPEEERERYLADTELAVIGTGTITDKTKLRHALQQCRQSGYSFSRAELENYTAELSAPVFNYTGGIAAALSIAGLEVRFDDRSIPELAERLKRAAAELSYELGWNGSLTS</sequence>
<dbReference type="Pfam" id="PF09339">
    <property type="entry name" value="HTH_IclR"/>
    <property type="match status" value="1"/>
</dbReference>
<dbReference type="EMBL" id="JACXIZ010000003">
    <property type="protein sequence ID" value="MBD2843720.1"/>
    <property type="molecule type" value="Genomic_DNA"/>
</dbReference>
<evidence type="ECO:0000313" key="7">
    <source>
        <dbReference type="Proteomes" id="UP000621560"/>
    </source>
</evidence>
<evidence type="ECO:0000259" key="5">
    <source>
        <dbReference type="PROSITE" id="PS51078"/>
    </source>
</evidence>
<dbReference type="Proteomes" id="UP000621560">
    <property type="component" value="Unassembled WGS sequence"/>
</dbReference>
<proteinExistence type="predicted"/>
<dbReference type="PANTHER" id="PTHR30136:SF24">
    <property type="entry name" value="HTH-TYPE TRANSCRIPTIONAL REPRESSOR ALLR"/>
    <property type="match status" value="1"/>
</dbReference>
<evidence type="ECO:0000256" key="2">
    <source>
        <dbReference type="ARBA" id="ARBA00023125"/>
    </source>
</evidence>
<protein>
    <submittedName>
        <fullName evidence="6">IclR family transcriptional regulator</fullName>
    </submittedName>
</protein>
<feature type="domain" description="IclR-ED" evidence="5">
    <location>
        <begin position="66"/>
        <end position="249"/>
    </location>
</feature>
<comment type="caution">
    <text evidence="6">The sequence shown here is derived from an EMBL/GenBank/DDBJ whole genome shotgun (WGS) entry which is preliminary data.</text>
</comment>
<dbReference type="GO" id="GO:0045892">
    <property type="term" value="P:negative regulation of DNA-templated transcription"/>
    <property type="evidence" value="ECO:0007669"/>
    <property type="project" value="TreeGrafter"/>
</dbReference>
<dbReference type="PROSITE" id="PS51077">
    <property type="entry name" value="HTH_ICLR"/>
    <property type="match status" value="1"/>
</dbReference>
<dbReference type="AlphaFoldDB" id="A0A927GQB6"/>
<dbReference type="SUPFAM" id="SSF46785">
    <property type="entry name" value="Winged helix' DNA-binding domain"/>
    <property type="match status" value="1"/>
</dbReference>
<dbReference type="InterPro" id="IPR050707">
    <property type="entry name" value="HTH_MetabolicPath_Reg"/>
</dbReference>
<dbReference type="RefSeq" id="WP_190913836.1">
    <property type="nucleotide sequence ID" value="NZ_JACXIZ010000003.1"/>
</dbReference>
<gene>
    <name evidence="6" type="ORF">IDH44_00835</name>
</gene>
<evidence type="ECO:0000259" key="4">
    <source>
        <dbReference type="PROSITE" id="PS51077"/>
    </source>
</evidence>
<dbReference type="Pfam" id="PF01614">
    <property type="entry name" value="IclR_C"/>
    <property type="match status" value="1"/>
</dbReference>
<dbReference type="Gene3D" id="1.10.10.10">
    <property type="entry name" value="Winged helix-like DNA-binding domain superfamily/Winged helix DNA-binding domain"/>
    <property type="match status" value="1"/>
</dbReference>
<evidence type="ECO:0000256" key="3">
    <source>
        <dbReference type="ARBA" id="ARBA00023163"/>
    </source>
</evidence>
<reference evidence="6" key="1">
    <citation type="submission" date="2020-09" db="EMBL/GenBank/DDBJ databases">
        <title>A novel bacterium of genus Paenibacillus, isolated from South China Sea.</title>
        <authorList>
            <person name="Huang H."/>
            <person name="Mo K."/>
            <person name="Hu Y."/>
        </authorList>
    </citation>
    <scope>NUCLEOTIDE SEQUENCE</scope>
    <source>
        <strain evidence="6">IB182496</strain>
    </source>
</reference>
<keyword evidence="7" id="KW-1185">Reference proteome</keyword>
<dbReference type="PROSITE" id="PS51078">
    <property type="entry name" value="ICLR_ED"/>
    <property type="match status" value="1"/>
</dbReference>
<dbReference type="GO" id="GO:0003700">
    <property type="term" value="F:DNA-binding transcription factor activity"/>
    <property type="evidence" value="ECO:0007669"/>
    <property type="project" value="TreeGrafter"/>
</dbReference>
<dbReference type="PANTHER" id="PTHR30136">
    <property type="entry name" value="HELIX-TURN-HELIX TRANSCRIPTIONAL REGULATOR, ICLR FAMILY"/>
    <property type="match status" value="1"/>
</dbReference>
<keyword evidence="2" id="KW-0238">DNA-binding</keyword>
<accession>A0A927GQB6</accession>